<proteinExistence type="predicted"/>
<dbReference type="AlphaFoldDB" id="A0A9J6RH15"/>
<dbReference type="RefSeq" id="WP_258329724.1">
    <property type="nucleotide sequence ID" value="NZ_JAPTGG010000001.1"/>
</dbReference>
<keyword evidence="2" id="KW-1185">Reference proteome</keyword>
<accession>A0A9J6RH15</accession>
<name>A0A9J6RH15_9GAMM</name>
<dbReference type="Proteomes" id="UP001069090">
    <property type="component" value="Unassembled WGS sequence"/>
</dbReference>
<sequence>MARPKSKTQKKLDQAITVALTAVCESLLQQVPGFQWLTHRADYARFPASLIVTCVFDSEEHRLQAEQQGDAANMRRLLQAALLKIGVKLTAPARQLLLDSEQACEQQCAGDWQRRLAQQALKSTASFH</sequence>
<evidence type="ECO:0000313" key="1">
    <source>
        <dbReference type="EMBL" id="MCZ0863576.1"/>
    </source>
</evidence>
<protein>
    <submittedName>
        <fullName evidence="1">Fis family transcriptional regulator</fullName>
    </submittedName>
</protein>
<organism evidence="1 2">
    <name type="scientific">Dasania phycosphaerae</name>
    <dbReference type="NCBI Taxonomy" id="2950436"/>
    <lineage>
        <taxon>Bacteria</taxon>
        <taxon>Pseudomonadati</taxon>
        <taxon>Pseudomonadota</taxon>
        <taxon>Gammaproteobacteria</taxon>
        <taxon>Cellvibrionales</taxon>
        <taxon>Spongiibacteraceae</taxon>
        <taxon>Dasania</taxon>
    </lineage>
</organism>
<evidence type="ECO:0000313" key="2">
    <source>
        <dbReference type="Proteomes" id="UP001069090"/>
    </source>
</evidence>
<comment type="caution">
    <text evidence="1">The sequence shown here is derived from an EMBL/GenBank/DDBJ whole genome shotgun (WGS) entry which is preliminary data.</text>
</comment>
<gene>
    <name evidence="1" type="ORF">O0V09_00085</name>
</gene>
<dbReference type="EMBL" id="JAPTGG010000001">
    <property type="protein sequence ID" value="MCZ0863576.1"/>
    <property type="molecule type" value="Genomic_DNA"/>
</dbReference>
<reference evidence="1 2" key="1">
    <citation type="submission" date="2022-12" db="EMBL/GenBank/DDBJ databases">
        <title>Dasania phycosphaerae sp. nov., isolated from particulate material of the south coast of Korea.</title>
        <authorList>
            <person name="Jiang Y."/>
        </authorList>
    </citation>
    <scope>NUCLEOTIDE SEQUENCE [LARGE SCALE GENOMIC DNA]</scope>
    <source>
        <strain evidence="1 2">GY-19</strain>
    </source>
</reference>